<accession>A0ABD0Y376</accession>
<sequence>MIQRRNSKRFVLAEIARGNDTAAAEAASPPPAQEPLATPQEPGPPEDDPRTEFELLATSLVVRPTVDRPTPVELRSWKSPKSLKGRITRLLREDRKLDDFRRRHLCASV</sequence>
<dbReference type="EMBL" id="JBFDAA010000015">
    <property type="protein sequence ID" value="KAL1117896.1"/>
    <property type="molecule type" value="Genomic_DNA"/>
</dbReference>
<evidence type="ECO:0000313" key="3">
    <source>
        <dbReference type="Proteomes" id="UP001558652"/>
    </source>
</evidence>
<reference evidence="2 3" key="1">
    <citation type="submission" date="2024-07" db="EMBL/GenBank/DDBJ databases">
        <title>Chromosome-level genome assembly of the water stick insect Ranatra chinensis (Heteroptera: Nepidae).</title>
        <authorList>
            <person name="Liu X."/>
        </authorList>
    </citation>
    <scope>NUCLEOTIDE SEQUENCE [LARGE SCALE GENOMIC DNA]</scope>
    <source>
        <strain evidence="2">Cailab_2021Rc</strain>
        <tissue evidence="2">Muscle</tissue>
    </source>
</reference>
<feature type="region of interest" description="Disordered" evidence="1">
    <location>
        <begin position="19"/>
        <end position="50"/>
    </location>
</feature>
<organism evidence="2 3">
    <name type="scientific">Ranatra chinensis</name>
    <dbReference type="NCBI Taxonomy" id="642074"/>
    <lineage>
        <taxon>Eukaryota</taxon>
        <taxon>Metazoa</taxon>
        <taxon>Ecdysozoa</taxon>
        <taxon>Arthropoda</taxon>
        <taxon>Hexapoda</taxon>
        <taxon>Insecta</taxon>
        <taxon>Pterygota</taxon>
        <taxon>Neoptera</taxon>
        <taxon>Paraneoptera</taxon>
        <taxon>Hemiptera</taxon>
        <taxon>Heteroptera</taxon>
        <taxon>Panheteroptera</taxon>
        <taxon>Nepomorpha</taxon>
        <taxon>Nepidae</taxon>
        <taxon>Ranatrinae</taxon>
        <taxon>Ranatra</taxon>
    </lineage>
</organism>
<comment type="caution">
    <text evidence="2">The sequence shown here is derived from an EMBL/GenBank/DDBJ whole genome shotgun (WGS) entry which is preliminary data.</text>
</comment>
<gene>
    <name evidence="2" type="ORF">AAG570_004209</name>
</gene>
<protein>
    <submittedName>
        <fullName evidence="2">Uncharacterized protein</fullName>
    </submittedName>
</protein>
<proteinExistence type="predicted"/>
<evidence type="ECO:0000256" key="1">
    <source>
        <dbReference type="SAM" id="MobiDB-lite"/>
    </source>
</evidence>
<name>A0ABD0Y376_9HEMI</name>
<keyword evidence="3" id="KW-1185">Reference proteome</keyword>
<dbReference type="AlphaFoldDB" id="A0ABD0Y376"/>
<evidence type="ECO:0000313" key="2">
    <source>
        <dbReference type="EMBL" id="KAL1117896.1"/>
    </source>
</evidence>
<dbReference type="Proteomes" id="UP001558652">
    <property type="component" value="Unassembled WGS sequence"/>
</dbReference>